<dbReference type="PANTHER" id="PTHR10272">
    <property type="entry name" value="PLATELET-ACTIVATING FACTOR ACETYLHYDROLASE"/>
    <property type="match status" value="1"/>
</dbReference>
<dbReference type="PANTHER" id="PTHR10272:SF14">
    <property type="entry name" value="PAF ACETYLHYDROLASE FAMILY PROTEIN"/>
    <property type="match status" value="1"/>
</dbReference>
<dbReference type="Pfam" id="PF03403">
    <property type="entry name" value="PAF-AH_p_II"/>
    <property type="match status" value="2"/>
</dbReference>
<proteinExistence type="predicted"/>
<accession>A0A9P8ZXF2</accession>
<dbReference type="RefSeq" id="XP_045957216.1">
    <property type="nucleotide sequence ID" value="XM_046103010.1"/>
</dbReference>
<dbReference type="AlphaFoldDB" id="A0A9P8ZXF2"/>
<dbReference type="Proteomes" id="UP000758603">
    <property type="component" value="Unassembled WGS sequence"/>
</dbReference>
<dbReference type="SUPFAM" id="SSF53474">
    <property type="entry name" value="alpha/beta-Hydrolases"/>
    <property type="match status" value="1"/>
</dbReference>
<organism evidence="6 7">
    <name type="scientific">Truncatella angustata</name>
    <dbReference type="NCBI Taxonomy" id="152316"/>
    <lineage>
        <taxon>Eukaryota</taxon>
        <taxon>Fungi</taxon>
        <taxon>Dikarya</taxon>
        <taxon>Ascomycota</taxon>
        <taxon>Pezizomycotina</taxon>
        <taxon>Sordariomycetes</taxon>
        <taxon>Xylariomycetidae</taxon>
        <taxon>Amphisphaeriales</taxon>
        <taxon>Sporocadaceae</taxon>
        <taxon>Truncatella</taxon>
    </lineage>
</organism>
<evidence type="ECO:0000256" key="4">
    <source>
        <dbReference type="ARBA" id="ARBA00023098"/>
    </source>
</evidence>
<keyword evidence="4" id="KW-0443">Lipid metabolism</keyword>
<reference evidence="6" key="1">
    <citation type="journal article" date="2021" name="Nat. Commun.">
        <title>Genetic determinants of endophytism in the Arabidopsis root mycobiome.</title>
        <authorList>
            <person name="Mesny F."/>
            <person name="Miyauchi S."/>
            <person name="Thiergart T."/>
            <person name="Pickel B."/>
            <person name="Atanasova L."/>
            <person name="Karlsson M."/>
            <person name="Huettel B."/>
            <person name="Barry K.W."/>
            <person name="Haridas S."/>
            <person name="Chen C."/>
            <person name="Bauer D."/>
            <person name="Andreopoulos W."/>
            <person name="Pangilinan J."/>
            <person name="LaButti K."/>
            <person name="Riley R."/>
            <person name="Lipzen A."/>
            <person name="Clum A."/>
            <person name="Drula E."/>
            <person name="Henrissat B."/>
            <person name="Kohler A."/>
            <person name="Grigoriev I.V."/>
            <person name="Martin F.M."/>
            <person name="Hacquard S."/>
        </authorList>
    </citation>
    <scope>NUCLEOTIDE SEQUENCE</scope>
    <source>
        <strain evidence="6">MPI-SDFR-AT-0073</strain>
    </source>
</reference>
<evidence type="ECO:0000256" key="2">
    <source>
        <dbReference type="ARBA" id="ARBA00022801"/>
    </source>
</evidence>
<dbReference type="InterPro" id="IPR029058">
    <property type="entry name" value="AB_hydrolase_fold"/>
</dbReference>
<evidence type="ECO:0000256" key="1">
    <source>
        <dbReference type="ARBA" id="ARBA00013201"/>
    </source>
</evidence>
<keyword evidence="3" id="KW-0442">Lipid degradation</keyword>
<gene>
    <name evidence="6" type="ORF">BKA67DRAFT_568032</name>
</gene>
<dbReference type="Gene3D" id="3.40.50.1820">
    <property type="entry name" value="alpha/beta hydrolase"/>
    <property type="match status" value="1"/>
</dbReference>
<feature type="chain" id="PRO_5040165762" description="1-alkyl-2-acetylglycerophosphocholine esterase" evidence="5">
    <location>
        <begin position="19"/>
        <end position="394"/>
    </location>
</feature>
<dbReference type="EC" id="3.1.1.47" evidence="1"/>
<protein>
    <recommendedName>
        <fullName evidence="1">1-alkyl-2-acetylglycerophosphocholine esterase</fullName>
        <ecNumber evidence="1">3.1.1.47</ecNumber>
    </recommendedName>
</protein>
<evidence type="ECO:0000313" key="7">
    <source>
        <dbReference type="Proteomes" id="UP000758603"/>
    </source>
</evidence>
<keyword evidence="5" id="KW-0732">Signal</keyword>
<dbReference type="EMBL" id="JAGPXC010000005">
    <property type="protein sequence ID" value="KAH6652939.1"/>
    <property type="molecule type" value="Genomic_DNA"/>
</dbReference>
<evidence type="ECO:0000313" key="6">
    <source>
        <dbReference type="EMBL" id="KAH6652939.1"/>
    </source>
</evidence>
<comment type="caution">
    <text evidence="6">The sequence shown here is derived from an EMBL/GenBank/DDBJ whole genome shotgun (WGS) entry which is preliminary data.</text>
</comment>
<dbReference type="GO" id="GO:0003847">
    <property type="term" value="F:1-alkyl-2-acetylglycerophosphocholine esterase activity"/>
    <property type="evidence" value="ECO:0007669"/>
    <property type="project" value="UniProtKB-EC"/>
</dbReference>
<sequence>MAHIRLFLTFLHLAIVRALTLPTPTGPFSVALFTTALTDVARMDPYAPADTPQRRRAMISVFTPVDTTKYQCVNHSLPYMTTPVAKDYDLLATSGGLPDGTFTSLTMQLCNVTEYKTCSKSRKSQRGIPKVLRPLLLFSPGFGQSRLVYNAMAQSLASEGHIVVSIDHPYDASVVEFPDGSLVKAANISSDDIAALEALVQVRAADVSFVIDQLQSLPSLRKAVQSSGCDIDFARTVMYGHSLGGATAAAAMLSDPRIYGGANLDGRFFNPVEETGLTRPFINVGRPNHRKEDPTWDTFYQNTQGPMIEISVNGTLHGSFTDFPLIVSTLNITDITIIEGLQEFLGTTPWMRVGDIVKSLIMAFDDFVFNHTKSALLQGVDSKFPEVELVRGHF</sequence>
<feature type="signal peptide" evidence="5">
    <location>
        <begin position="1"/>
        <end position="18"/>
    </location>
</feature>
<dbReference type="GeneID" id="70131902"/>
<dbReference type="OrthoDB" id="2363873at2759"/>
<keyword evidence="2" id="KW-0378">Hydrolase</keyword>
<evidence type="ECO:0000256" key="5">
    <source>
        <dbReference type="SAM" id="SignalP"/>
    </source>
</evidence>
<name>A0A9P8ZXF2_9PEZI</name>
<evidence type="ECO:0000256" key="3">
    <source>
        <dbReference type="ARBA" id="ARBA00022963"/>
    </source>
</evidence>
<keyword evidence="7" id="KW-1185">Reference proteome</keyword>
<dbReference type="GO" id="GO:0016042">
    <property type="term" value="P:lipid catabolic process"/>
    <property type="evidence" value="ECO:0007669"/>
    <property type="project" value="UniProtKB-KW"/>
</dbReference>